<organism evidence="2 3">
    <name type="scientific">Qipengyuania spongiae</name>
    <dbReference type="NCBI Taxonomy" id="2909673"/>
    <lineage>
        <taxon>Bacteria</taxon>
        <taxon>Pseudomonadati</taxon>
        <taxon>Pseudomonadota</taxon>
        <taxon>Alphaproteobacteria</taxon>
        <taxon>Sphingomonadales</taxon>
        <taxon>Erythrobacteraceae</taxon>
        <taxon>Qipengyuania</taxon>
    </lineage>
</organism>
<protein>
    <submittedName>
        <fullName evidence="2">EpsI family protein</fullName>
    </submittedName>
</protein>
<evidence type="ECO:0000313" key="2">
    <source>
        <dbReference type="EMBL" id="UVI39073.1"/>
    </source>
</evidence>
<accession>A0ABY5SX01</accession>
<feature type="domain" description="Methanolan biosynthesis EpsI" evidence="1">
    <location>
        <begin position="14"/>
        <end position="211"/>
    </location>
</feature>
<sequence length="224" mass="24386">MDEGLNRRDVLIGGMLAAGGVSALAVGPLSKSPPNADRDISALFPDQVGQWRAAEAREAILPPRDALSEATYDRITARRYLSEGPPITLVAAYRAAQDWEGQVHRPEVCYPASGFAIVAKAERTVPIGSANLPVGILRAERGGRTDTVLYWTRMSEDYPGSVWDQRRQLAGALLTGRTLDGIVVRLSVTDYGESPDFAPLFAFTRALHAALWAESRRLIFGPLR</sequence>
<keyword evidence="3" id="KW-1185">Reference proteome</keyword>
<reference evidence="2" key="1">
    <citation type="submission" date="2022-02" db="EMBL/GenBank/DDBJ databases">
        <title>Qipengyuania spongiae sp. nov., isolated from marine sponge.</title>
        <authorList>
            <person name="Li Z."/>
            <person name="Zhang M."/>
        </authorList>
    </citation>
    <scope>NUCLEOTIDE SEQUENCE</scope>
    <source>
        <strain evidence="2">PHS-Z21</strain>
    </source>
</reference>
<dbReference type="NCBIfam" id="TIGR02914">
    <property type="entry name" value="EpsI_fam"/>
    <property type="match status" value="1"/>
</dbReference>
<evidence type="ECO:0000313" key="3">
    <source>
        <dbReference type="Proteomes" id="UP001065265"/>
    </source>
</evidence>
<proteinExistence type="predicted"/>
<dbReference type="EMBL" id="CP092471">
    <property type="protein sequence ID" value="UVI39073.1"/>
    <property type="molecule type" value="Genomic_DNA"/>
</dbReference>
<gene>
    <name evidence="2" type="ORF">L1F33_12675</name>
</gene>
<name>A0ABY5SX01_9SPHN</name>
<dbReference type="Proteomes" id="UP001065265">
    <property type="component" value="Chromosome"/>
</dbReference>
<dbReference type="RefSeq" id="WP_265558254.1">
    <property type="nucleotide sequence ID" value="NZ_CP092471.1"/>
</dbReference>
<dbReference type="InterPro" id="IPR014263">
    <property type="entry name" value="Methanolan_biosynth_EpsI"/>
</dbReference>
<evidence type="ECO:0000259" key="1">
    <source>
        <dbReference type="Pfam" id="PF11984"/>
    </source>
</evidence>
<dbReference type="Pfam" id="PF11984">
    <property type="entry name" value="DUF3485"/>
    <property type="match status" value="1"/>
</dbReference>